<dbReference type="InterPro" id="IPR000847">
    <property type="entry name" value="LysR_HTH_N"/>
</dbReference>
<gene>
    <name evidence="6" type="ORF">ABNN70_08255</name>
</gene>
<evidence type="ECO:0000256" key="1">
    <source>
        <dbReference type="ARBA" id="ARBA00009437"/>
    </source>
</evidence>
<dbReference type="GO" id="GO:0003677">
    <property type="term" value="F:DNA binding"/>
    <property type="evidence" value="ECO:0007669"/>
    <property type="project" value="UniProtKB-KW"/>
</dbReference>
<dbReference type="GO" id="GO:0005829">
    <property type="term" value="C:cytosol"/>
    <property type="evidence" value="ECO:0007669"/>
    <property type="project" value="TreeGrafter"/>
</dbReference>
<evidence type="ECO:0000259" key="5">
    <source>
        <dbReference type="PROSITE" id="PS50931"/>
    </source>
</evidence>
<comment type="similarity">
    <text evidence="1">Belongs to the LysR transcriptional regulatory family.</text>
</comment>
<evidence type="ECO:0000256" key="3">
    <source>
        <dbReference type="ARBA" id="ARBA00023125"/>
    </source>
</evidence>
<dbReference type="FunFam" id="1.10.10.10:FF:000001">
    <property type="entry name" value="LysR family transcriptional regulator"/>
    <property type="match status" value="1"/>
</dbReference>
<proteinExistence type="inferred from homology"/>
<feature type="domain" description="HTH lysR-type" evidence="5">
    <location>
        <begin position="1"/>
        <end position="60"/>
    </location>
</feature>
<dbReference type="Gene3D" id="1.10.10.10">
    <property type="entry name" value="Winged helix-like DNA-binding domain superfamily/Winged helix DNA-binding domain"/>
    <property type="match status" value="1"/>
</dbReference>
<dbReference type="Pfam" id="PF03466">
    <property type="entry name" value="LysR_substrate"/>
    <property type="match status" value="1"/>
</dbReference>
<reference evidence="6" key="1">
    <citation type="submission" date="2024-06" db="EMBL/GenBank/DDBJ databases">
        <authorList>
            <person name="Fan A."/>
            <person name="Zhang F.Y."/>
            <person name="Zhang L."/>
        </authorList>
    </citation>
    <scope>NUCLEOTIDE SEQUENCE</scope>
    <source>
        <strain evidence="6">Y61</strain>
    </source>
</reference>
<dbReference type="InterPro" id="IPR036390">
    <property type="entry name" value="WH_DNA-bd_sf"/>
</dbReference>
<dbReference type="PROSITE" id="PS50931">
    <property type="entry name" value="HTH_LYSR"/>
    <property type="match status" value="1"/>
</dbReference>
<dbReference type="AlphaFoldDB" id="A0AAU8IBZ2"/>
<dbReference type="EMBL" id="CP159510">
    <property type="protein sequence ID" value="XCJ15724.1"/>
    <property type="molecule type" value="Genomic_DNA"/>
</dbReference>
<dbReference type="SUPFAM" id="SSF53850">
    <property type="entry name" value="Periplasmic binding protein-like II"/>
    <property type="match status" value="1"/>
</dbReference>
<dbReference type="SUPFAM" id="SSF46785">
    <property type="entry name" value="Winged helix' DNA-binding domain"/>
    <property type="match status" value="1"/>
</dbReference>
<evidence type="ECO:0000313" key="6">
    <source>
        <dbReference type="EMBL" id="XCJ15724.1"/>
    </source>
</evidence>
<dbReference type="InterPro" id="IPR050950">
    <property type="entry name" value="HTH-type_LysR_regulators"/>
</dbReference>
<keyword evidence="2" id="KW-0805">Transcription regulation</keyword>
<evidence type="ECO:0000256" key="4">
    <source>
        <dbReference type="ARBA" id="ARBA00023163"/>
    </source>
</evidence>
<dbReference type="Pfam" id="PF00126">
    <property type="entry name" value="HTH_1"/>
    <property type="match status" value="1"/>
</dbReference>
<keyword evidence="3" id="KW-0238">DNA-binding</keyword>
<dbReference type="GO" id="GO:0003700">
    <property type="term" value="F:DNA-binding transcription factor activity"/>
    <property type="evidence" value="ECO:0007669"/>
    <property type="project" value="InterPro"/>
</dbReference>
<accession>A0AAU8IBZ2</accession>
<name>A0AAU8IBZ2_9BACL</name>
<dbReference type="Gene3D" id="3.40.190.290">
    <property type="match status" value="1"/>
</dbReference>
<sequence>MNLQDLKYFQRLVQERSFTKVAEYYHVSQPTITLSLKRMEKEFQTRLVERNHNHNELQITESGRQLYHHVEPMLNEWRLAHQEIYALNRQIIRFGMSPTISARFFPGMTYQLLKSGLLNHLYTYEAGSRELLHAVLEGKIDIGLIGSVTSPVDEQLIEESLKVVPFKIVAGPGSPLAACRSVSFREVGDFPFVVLDNHYANPVAFARISRQAGVSPKIIYRTSNIDTLKRIVSGGMAISYIADLSILPGDPIVSIPLTDQDQPVLTVMMVYRKTLELTERVNKFMDIVRKYE</sequence>
<dbReference type="PANTHER" id="PTHR30419">
    <property type="entry name" value="HTH-TYPE TRANSCRIPTIONAL REGULATOR YBHD"/>
    <property type="match status" value="1"/>
</dbReference>
<protein>
    <submittedName>
        <fullName evidence="6">LysR family transcriptional regulator</fullName>
    </submittedName>
</protein>
<dbReference type="InterPro" id="IPR036388">
    <property type="entry name" value="WH-like_DNA-bd_sf"/>
</dbReference>
<organism evidence="6">
    <name type="scientific">Sporolactobacillus sp. Y61</name>
    <dbReference type="NCBI Taxonomy" id="3160863"/>
    <lineage>
        <taxon>Bacteria</taxon>
        <taxon>Bacillati</taxon>
        <taxon>Bacillota</taxon>
        <taxon>Bacilli</taxon>
        <taxon>Bacillales</taxon>
        <taxon>Sporolactobacillaceae</taxon>
        <taxon>Sporolactobacillus</taxon>
    </lineage>
</organism>
<dbReference type="InterPro" id="IPR005119">
    <property type="entry name" value="LysR_subst-bd"/>
</dbReference>
<evidence type="ECO:0000256" key="2">
    <source>
        <dbReference type="ARBA" id="ARBA00023015"/>
    </source>
</evidence>
<keyword evidence="4" id="KW-0804">Transcription</keyword>
<dbReference type="RefSeq" id="WP_353947516.1">
    <property type="nucleotide sequence ID" value="NZ_CP159510.1"/>
</dbReference>